<keyword evidence="7 9" id="KW-0472">Membrane</keyword>
<feature type="transmembrane region" description="Helical" evidence="9">
    <location>
        <begin position="64"/>
        <end position="82"/>
    </location>
</feature>
<dbReference type="RefSeq" id="WP_002685300.1">
    <property type="nucleotide sequence ID" value="NZ_JH600070.1"/>
</dbReference>
<evidence type="ECO:0000256" key="7">
    <source>
        <dbReference type="ARBA" id="ARBA00023136"/>
    </source>
</evidence>
<evidence type="ECO:0000256" key="1">
    <source>
        <dbReference type="ARBA" id="ARBA00002265"/>
    </source>
</evidence>
<feature type="transmembrane region" description="Helical" evidence="9">
    <location>
        <begin position="275"/>
        <end position="293"/>
    </location>
</feature>
<feature type="transmembrane region" description="Helical" evidence="9">
    <location>
        <begin position="7"/>
        <end position="30"/>
    </location>
</feature>
<dbReference type="PANTHER" id="PTHR33529">
    <property type="entry name" value="SLR0882 PROTEIN-RELATED"/>
    <property type="match status" value="1"/>
</dbReference>
<evidence type="ECO:0000256" key="8">
    <source>
        <dbReference type="ARBA" id="ARBA00026081"/>
    </source>
</evidence>
<dbReference type="HOGENOM" id="CLU_028799_1_1_6"/>
<evidence type="ECO:0000256" key="2">
    <source>
        <dbReference type="ARBA" id="ARBA00004651"/>
    </source>
</evidence>
<evidence type="ECO:0000313" key="10">
    <source>
        <dbReference type="EMBL" id="EIJ42399.1"/>
    </source>
</evidence>
<reference evidence="10 11" key="1">
    <citation type="submission" date="2011-11" db="EMBL/GenBank/DDBJ databases">
        <title>Improved High-Quality Draft sequence of Beggiatoa alba B18lD.</title>
        <authorList>
            <consortium name="US DOE Joint Genome Institute"/>
            <person name="Lucas S."/>
            <person name="Han J."/>
            <person name="Lapidus A."/>
            <person name="Cheng J.-F."/>
            <person name="Goodwin L."/>
            <person name="Pitluck S."/>
            <person name="Peters L."/>
            <person name="Mikhailova N."/>
            <person name="Held B."/>
            <person name="Detter J.C."/>
            <person name="Han C."/>
            <person name="Tapia R."/>
            <person name="Land M."/>
            <person name="Hauser L."/>
            <person name="Kyrpides N."/>
            <person name="Ivanova N."/>
            <person name="Pagani I."/>
            <person name="Samuel K."/>
            <person name="Teske A."/>
            <person name="Mueller J."/>
            <person name="Woyke T."/>
        </authorList>
    </citation>
    <scope>NUCLEOTIDE SEQUENCE [LARGE SCALE GENOMIC DNA]</scope>
    <source>
        <strain evidence="10 11">B18LD</strain>
    </source>
</reference>
<proteinExistence type="inferred from homology"/>
<comment type="function">
    <text evidence="1">Part of the ABC transporter complex LptBFG involved in the translocation of lipopolysaccharide (LPS) from the inner membrane to the outer membrane.</text>
</comment>
<comment type="similarity">
    <text evidence="3">Belongs to the LptF/LptG family.</text>
</comment>
<keyword evidence="5 9" id="KW-0812">Transmembrane</keyword>
<dbReference type="PANTHER" id="PTHR33529:SF2">
    <property type="entry name" value="LIPOPOLYSACCHARIDE EXPORT SYSTEM PERMEASE PROTEIN LPTG"/>
    <property type="match status" value="1"/>
</dbReference>
<comment type="subcellular location">
    <subcellularLocation>
        <location evidence="2">Cell membrane</location>
        <topology evidence="2">Multi-pass membrane protein</topology>
    </subcellularLocation>
</comment>
<evidence type="ECO:0000256" key="9">
    <source>
        <dbReference type="SAM" id="Phobius"/>
    </source>
</evidence>
<dbReference type="Proteomes" id="UP000005744">
    <property type="component" value="Unassembled WGS sequence"/>
</dbReference>
<dbReference type="InterPro" id="IPR030923">
    <property type="entry name" value="LptG"/>
</dbReference>
<dbReference type="OrthoDB" id="9776227at2"/>
<feature type="transmembrane region" description="Helical" evidence="9">
    <location>
        <begin position="333"/>
        <end position="352"/>
    </location>
</feature>
<dbReference type="GO" id="GO:0043190">
    <property type="term" value="C:ATP-binding cassette (ABC) transporter complex"/>
    <property type="evidence" value="ECO:0007669"/>
    <property type="project" value="InterPro"/>
</dbReference>
<keyword evidence="11" id="KW-1185">Reference proteome</keyword>
<dbReference type="Pfam" id="PF03739">
    <property type="entry name" value="LptF_LptG"/>
    <property type="match status" value="1"/>
</dbReference>
<dbReference type="GO" id="GO:0015920">
    <property type="term" value="P:lipopolysaccharide transport"/>
    <property type="evidence" value="ECO:0007669"/>
    <property type="project" value="TreeGrafter"/>
</dbReference>
<evidence type="ECO:0000256" key="5">
    <source>
        <dbReference type="ARBA" id="ARBA00022692"/>
    </source>
</evidence>
<dbReference type="GO" id="GO:0055085">
    <property type="term" value="P:transmembrane transport"/>
    <property type="evidence" value="ECO:0007669"/>
    <property type="project" value="InterPro"/>
</dbReference>
<feature type="transmembrane region" description="Helical" evidence="9">
    <location>
        <begin position="103"/>
        <end position="122"/>
    </location>
</feature>
<evidence type="ECO:0000313" key="11">
    <source>
        <dbReference type="Proteomes" id="UP000005744"/>
    </source>
</evidence>
<dbReference type="InterPro" id="IPR005495">
    <property type="entry name" value="LptG/LptF_permease"/>
</dbReference>
<keyword evidence="4" id="KW-1003">Cell membrane</keyword>
<accession>I3CFK6</accession>
<evidence type="ECO:0000256" key="4">
    <source>
        <dbReference type="ARBA" id="ARBA00022475"/>
    </source>
</evidence>
<organism evidence="10 11">
    <name type="scientific">Beggiatoa alba B18LD</name>
    <dbReference type="NCBI Taxonomy" id="395493"/>
    <lineage>
        <taxon>Bacteria</taxon>
        <taxon>Pseudomonadati</taxon>
        <taxon>Pseudomonadota</taxon>
        <taxon>Gammaproteobacteria</taxon>
        <taxon>Thiotrichales</taxon>
        <taxon>Thiotrichaceae</taxon>
        <taxon>Beggiatoa</taxon>
    </lineage>
</organism>
<evidence type="ECO:0000256" key="3">
    <source>
        <dbReference type="ARBA" id="ARBA00007725"/>
    </source>
</evidence>
<dbReference type="EMBL" id="JH600070">
    <property type="protein sequence ID" value="EIJ42399.1"/>
    <property type="molecule type" value="Genomic_DNA"/>
</dbReference>
<feature type="transmembrane region" description="Helical" evidence="9">
    <location>
        <begin position="305"/>
        <end position="327"/>
    </location>
</feature>
<dbReference type="eggNOG" id="COG0795">
    <property type="taxonomic scope" value="Bacteria"/>
</dbReference>
<name>I3CFK6_9GAMM</name>
<keyword evidence="6 9" id="KW-1133">Transmembrane helix</keyword>
<dbReference type="STRING" id="395493.BegalDRAFT_1516"/>
<dbReference type="AlphaFoldDB" id="I3CFK6"/>
<sequence>MRKIDKYIGYNVLIGILMVLFILVGLFVFFDFIDEVDDIGKQQYGVWQAVLFVTLQTPQHIYELFPTSVLLGSLLGLGAMATNHELTVIRASGVSVLRIARSVLQIALPLTLLVMLIGETIAPAGDQYAYNMRSVAQADNEYISFQSRYGFWARDKNNFINIRTIQHDGGFGAIALYQLDDNLQLKSLVLAKSAYYENGVWQLRDVRRDTLSADAIRLETLEKLDWGAVLNPALIKSVIVSPEKLSLTGLYSYIKYLRESGQRDEPYQLAFWQRITYPLVSLAMIFIAIPFVFGSLRTVAIGQRILVGALIGIGFHILNQTAGNVGLVFNMNIIASALFSPILFVLLAIVLMRRLI</sequence>
<gene>
    <name evidence="10" type="ORF">BegalDRAFT_1516</name>
</gene>
<evidence type="ECO:0000256" key="6">
    <source>
        <dbReference type="ARBA" id="ARBA00022989"/>
    </source>
</evidence>
<dbReference type="NCBIfam" id="TIGR04408">
    <property type="entry name" value="LptG_lptG"/>
    <property type="match status" value="1"/>
</dbReference>
<protein>
    <submittedName>
        <fullName evidence="10">Putative permease</fullName>
    </submittedName>
</protein>
<comment type="subunit">
    <text evidence="8">Component of the lipopolysaccharide transport and assembly complex. The LptBFG transporter is composed of two ATP-binding proteins (LptB) and two transmembrane proteins (LptF and LptG).</text>
</comment>